<accession>A0AAV7ULD3</accession>
<evidence type="ECO:0000313" key="2">
    <source>
        <dbReference type="Proteomes" id="UP001066276"/>
    </source>
</evidence>
<protein>
    <submittedName>
        <fullName evidence="1">Uncharacterized protein</fullName>
    </submittedName>
</protein>
<evidence type="ECO:0000313" key="1">
    <source>
        <dbReference type="EMBL" id="KAJ1189120.1"/>
    </source>
</evidence>
<reference evidence="1" key="1">
    <citation type="journal article" date="2022" name="bioRxiv">
        <title>Sequencing and chromosome-scale assembly of the giantPleurodeles waltlgenome.</title>
        <authorList>
            <person name="Brown T."/>
            <person name="Elewa A."/>
            <person name="Iarovenko S."/>
            <person name="Subramanian E."/>
            <person name="Araus A.J."/>
            <person name="Petzold A."/>
            <person name="Susuki M."/>
            <person name="Suzuki K.-i.T."/>
            <person name="Hayashi T."/>
            <person name="Toyoda A."/>
            <person name="Oliveira C."/>
            <person name="Osipova E."/>
            <person name="Leigh N.D."/>
            <person name="Simon A."/>
            <person name="Yun M.H."/>
        </authorList>
    </citation>
    <scope>NUCLEOTIDE SEQUENCE</scope>
    <source>
        <strain evidence="1">20211129_DDA</strain>
        <tissue evidence="1">Liver</tissue>
    </source>
</reference>
<organism evidence="1 2">
    <name type="scientific">Pleurodeles waltl</name>
    <name type="common">Iberian ribbed newt</name>
    <dbReference type="NCBI Taxonomy" id="8319"/>
    <lineage>
        <taxon>Eukaryota</taxon>
        <taxon>Metazoa</taxon>
        <taxon>Chordata</taxon>
        <taxon>Craniata</taxon>
        <taxon>Vertebrata</taxon>
        <taxon>Euteleostomi</taxon>
        <taxon>Amphibia</taxon>
        <taxon>Batrachia</taxon>
        <taxon>Caudata</taxon>
        <taxon>Salamandroidea</taxon>
        <taxon>Salamandridae</taxon>
        <taxon>Pleurodelinae</taxon>
        <taxon>Pleurodeles</taxon>
    </lineage>
</organism>
<proteinExistence type="predicted"/>
<dbReference type="EMBL" id="JANPWB010000005">
    <property type="protein sequence ID" value="KAJ1189120.1"/>
    <property type="molecule type" value="Genomic_DNA"/>
</dbReference>
<comment type="caution">
    <text evidence="1">The sequence shown here is derived from an EMBL/GenBank/DDBJ whole genome shotgun (WGS) entry which is preliminary data.</text>
</comment>
<keyword evidence="2" id="KW-1185">Reference proteome</keyword>
<dbReference type="Proteomes" id="UP001066276">
    <property type="component" value="Chromosome 3_1"/>
</dbReference>
<sequence length="149" mass="16390">MLHMGAVAEKALNLVAMDIWERDSDDLKNIHPNTMGFVQEVNINRSKVPALRDTGASPPLVERKYLKPEEIFTWTRDTGLVADGEGMELNGKVAMIGVRVREKQGAGILWAVISWAGPEAFMAWATSSVLTTAQAADQSQNRTEIIPDL</sequence>
<dbReference type="AlphaFoldDB" id="A0AAV7ULD3"/>
<name>A0AAV7ULD3_PLEWA</name>
<gene>
    <name evidence="1" type="ORF">NDU88_005871</name>
</gene>